<dbReference type="EMBL" id="NBAG03000238">
    <property type="protein sequence ID" value="PNI66415.1"/>
    <property type="molecule type" value="Genomic_DNA"/>
</dbReference>
<accession>A0A2J8N3S6</accession>
<dbReference type="AlphaFoldDB" id="A0A2J8N3S6"/>
<evidence type="ECO:0000313" key="2">
    <source>
        <dbReference type="EMBL" id="PNI66415.1"/>
    </source>
</evidence>
<proteinExistence type="predicted"/>
<evidence type="ECO:0000313" key="3">
    <source>
        <dbReference type="Proteomes" id="UP000236370"/>
    </source>
</evidence>
<protein>
    <submittedName>
        <fullName evidence="2">WDPCP isoform 9</fullName>
    </submittedName>
</protein>
<reference evidence="2 3" key="1">
    <citation type="submission" date="2017-12" db="EMBL/GenBank/DDBJ databases">
        <title>High-resolution comparative analysis of great ape genomes.</title>
        <authorList>
            <person name="Pollen A."/>
            <person name="Hastie A."/>
            <person name="Hormozdiari F."/>
            <person name="Dougherty M."/>
            <person name="Liu R."/>
            <person name="Chaisson M."/>
            <person name="Hoppe E."/>
            <person name="Hill C."/>
            <person name="Pang A."/>
            <person name="Hillier L."/>
            <person name="Baker C."/>
            <person name="Armstrong J."/>
            <person name="Shendure J."/>
            <person name="Paten B."/>
            <person name="Wilson R."/>
            <person name="Chao H."/>
            <person name="Schneider V."/>
            <person name="Ventura M."/>
            <person name="Kronenberg Z."/>
            <person name="Murali S."/>
            <person name="Gordon D."/>
            <person name="Cantsilieris S."/>
            <person name="Munson K."/>
            <person name="Nelson B."/>
            <person name="Raja A."/>
            <person name="Underwood J."/>
            <person name="Diekhans M."/>
            <person name="Fiddes I."/>
            <person name="Haussler D."/>
            <person name="Eichler E."/>
        </authorList>
    </citation>
    <scope>NUCLEOTIDE SEQUENCE [LARGE SCALE GENOMIC DNA]</scope>
    <source>
        <strain evidence="2">Yerkes chimp pedigree #C0471</strain>
    </source>
</reference>
<dbReference type="Proteomes" id="UP000236370">
    <property type="component" value="Unassembled WGS sequence"/>
</dbReference>
<comment type="caution">
    <text evidence="2">The sequence shown here is derived from an EMBL/GenBank/DDBJ whole genome shotgun (WGS) entry which is preliminary data.</text>
</comment>
<sequence>MRREFCWDAYSKAAGSRASSPLPRQKTMINSGQNTENPQLSEGTGE</sequence>
<evidence type="ECO:0000256" key="1">
    <source>
        <dbReference type="SAM" id="MobiDB-lite"/>
    </source>
</evidence>
<feature type="region of interest" description="Disordered" evidence="1">
    <location>
        <begin position="12"/>
        <end position="46"/>
    </location>
</feature>
<feature type="compositionally biased region" description="Polar residues" evidence="1">
    <location>
        <begin position="27"/>
        <end position="46"/>
    </location>
</feature>
<organism evidence="2 3">
    <name type="scientific">Pan troglodytes</name>
    <name type="common">Chimpanzee</name>
    <dbReference type="NCBI Taxonomy" id="9598"/>
    <lineage>
        <taxon>Eukaryota</taxon>
        <taxon>Metazoa</taxon>
        <taxon>Chordata</taxon>
        <taxon>Craniata</taxon>
        <taxon>Vertebrata</taxon>
        <taxon>Euteleostomi</taxon>
        <taxon>Mammalia</taxon>
        <taxon>Eutheria</taxon>
        <taxon>Euarchontoglires</taxon>
        <taxon>Primates</taxon>
        <taxon>Haplorrhini</taxon>
        <taxon>Catarrhini</taxon>
        <taxon>Hominidae</taxon>
        <taxon>Pan</taxon>
    </lineage>
</organism>
<name>A0A2J8N3S6_PANTR</name>
<gene>
    <name evidence="2" type="ORF">CK820_G0015200</name>
</gene>